<dbReference type="EMBL" id="JAKCXM010000674">
    <property type="protein sequence ID" value="KAJ0392282.1"/>
    <property type="molecule type" value="Genomic_DNA"/>
</dbReference>
<evidence type="ECO:0000256" key="1">
    <source>
        <dbReference type="SAM" id="MobiDB-lite"/>
    </source>
</evidence>
<name>A0AAD5LTZ2_PYTIN</name>
<dbReference type="InterPro" id="IPR013103">
    <property type="entry name" value="RVT_2"/>
</dbReference>
<evidence type="ECO:0000313" key="4">
    <source>
        <dbReference type="Proteomes" id="UP001209570"/>
    </source>
</evidence>
<organism evidence="3 4">
    <name type="scientific">Pythium insidiosum</name>
    <name type="common">Pythiosis disease agent</name>
    <dbReference type="NCBI Taxonomy" id="114742"/>
    <lineage>
        <taxon>Eukaryota</taxon>
        <taxon>Sar</taxon>
        <taxon>Stramenopiles</taxon>
        <taxon>Oomycota</taxon>
        <taxon>Peronosporomycetes</taxon>
        <taxon>Pythiales</taxon>
        <taxon>Pythiaceae</taxon>
        <taxon>Pythium</taxon>
    </lineage>
</organism>
<dbReference type="InterPro" id="IPR043502">
    <property type="entry name" value="DNA/RNA_pol_sf"/>
</dbReference>
<gene>
    <name evidence="3" type="ORF">P43SY_006190</name>
</gene>
<dbReference type="PANTHER" id="PTHR11439">
    <property type="entry name" value="GAG-POL-RELATED RETROTRANSPOSON"/>
    <property type="match status" value="1"/>
</dbReference>
<dbReference type="AlphaFoldDB" id="A0AAD5LTZ2"/>
<dbReference type="PANTHER" id="PTHR11439:SF440">
    <property type="entry name" value="INTEGRASE CATALYTIC DOMAIN-CONTAINING PROTEIN"/>
    <property type="match status" value="1"/>
</dbReference>
<evidence type="ECO:0000313" key="3">
    <source>
        <dbReference type="EMBL" id="KAJ0392282.1"/>
    </source>
</evidence>
<proteinExistence type="predicted"/>
<sequence>MSPNALNPNDILKDDNYFLWEFNARMALARKDLLHHIELKPEDAMHRNSSEWKSADMKALAVLSKLLSPTYQSMIREATSALEAWETLPADYDAMVRIIENRDTIGLLEAKEMLRREFECLQKREKKEEAFKATFREHGKRNAGGRVDGARGNANGRMRRGPKGGSGRTDGKSKGAFTGQCFQSAHIVNRIPNTARPNASPFEILTGSKPALDYLRVFGARGYAEAMASPDAAQWKEAIRSEIKSHIRNHTWDMVMRPRDGRVIDSKWVFARKYDEHGNIARYKARLVARGYLQMRGVDYMETYSPVASMNTIPQDGMVCKLRRSLYGLKQAANVWFKTIRAAFKRMGFEQCRADPCLFVHHNDDANDGASPVYVVLYVDDLLVGCKTDAQAESVRAGLAAQFTVKSLGDARLVLGMEIDYNRDQGELMIKQSQYITKMVERFGQADAHAVHNPLVFDLSPADEHARLANKTQYRELIGALLYVANATRPDISMAVSALSRYLEEPRELHWRAAVRVLRYLKGTASMGIKYKQSKSGGINMVTYCDANWGGDKETRRSTSGVIIMLGGGPVVYRSKRQATVSLSWA</sequence>
<dbReference type="Pfam" id="PF14223">
    <property type="entry name" value="Retrotran_gag_2"/>
    <property type="match status" value="1"/>
</dbReference>
<evidence type="ECO:0000259" key="2">
    <source>
        <dbReference type="Pfam" id="PF07727"/>
    </source>
</evidence>
<dbReference type="SUPFAM" id="SSF56672">
    <property type="entry name" value="DNA/RNA polymerases"/>
    <property type="match status" value="1"/>
</dbReference>
<keyword evidence="4" id="KW-1185">Reference proteome</keyword>
<dbReference type="Proteomes" id="UP001209570">
    <property type="component" value="Unassembled WGS sequence"/>
</dbReference>
<feature type="domain" description="Reverse transcriptase Ty1/copia-type" evidence="2">
    <location>
        <begin position="315"/>
        <end position="455"/>
    </location>
</feature>
<accession>A0AAD5LTZ2</accession>
<feature type="region of interest" description="Disordered" evidence="1">
    <location>
        <begin position="139"/>
        <end position="174"/>
    </location>
</feature>
<dbReference type="Pfam" id="PF07727">
    <property type="entry name" value="RVT_2"/>
    <property type="match status" value="2"/>
</dbReference>
<protein>
    <recommendedName>
        <fullName evidence="2">Reverse transcriptase Ty1/copia-type domain-containing protein</fullName>
    </recommendedName>
</protein>
<reference evidence="3" key="1">
    <citation type="submission" date="2021-12" db="EMBL/GenBank/DDBJ databases">
        <title>Prjna785345.</title>
        <authorList>
            <person name="Rujirawat T."/>
            <person name="Krajaejun T."/>
        </authorList>
    </citation>
    <scope>NUCLEOTIDE SEQUENCE</scope>
    <source>
        <strain evidence="3">Pi057C3</strain>
    </source>
</reference>
<dbReference type="CDD" id="cd09272">
    <property type="entry name" value="RNase_HI_RT_Ty1"/>
    <property type="match status" value="1"/>
</dbReference>
<feature type="domain" description="Reverse transcriptase Ty1/copia-type" evidence="2">
    <location>
        <begin position="249"/>
        <end position="313"/>
    </location>
</feature>
<comment type="caution">
    <text evidence="3">The sequence shown here is derived from an EMBL/GenBank/DDBJ whole genome shotgun (WGS) entry which is preliminary data.</text>
</comment>